<dbReference type="PANTHER" id="PTHR33204:SF29">
    <property type="entry name" value="TRANSCRIPTIONAL REGULATOR"/>
    <property type="match status" value="1"/>
</dbReference>
<organism evidence="4 5">
    <name type="scientific">Elizabethkingia anophelis</name>
    <dbReference type="NCBI Taxonomy" id="1117645"/>
    <lineage>
        <taxon>Bacteria</taxon>
        <taxon>Pseudomonadati</taxon>
        <taxon>Bacteroidota</taxon>
        <taxon>Flavobacteriia</taxon>
        <taxon>Flavobacteriales</taxon>
        <taxon>Weeksellaceae</taxon>
        <taxon>Elizabethkingia</taxon>
    </lineage>
</organism>
<reference evidence="4 5" key="1">
    <citation type="submission" date="2018-06" db="EMBL/GenBank/DDBJ databases">
        <authorList>
            <consortium name="Pathogen Informatics"/>
            <person name="Doyle S."/>
        </authorList>
    </citation>
    <scope>NUCLEOTIDE SEQUENCE [LARGE SCALE GENOMIC DNA]</scope>
    <source>
        <strain evidence="4 5">NCTC10588</strain>
    </source>
</reference>
<dbReference type="Pfam" id="PF01638">
    <property type="entry name" value="HxlR"/>
    <property type="match status" value="1"/>
</dbReference>
<dbReference type="Gene3D" id="1.10.10.10">
    <property type="entry name" value="Winged helix-like DNA-binding domain superfamily/Winged helix DNA-binding domain"/>
    <property type="match status" value="1"/>
</dbReference>
<dbReference type="InterPro" id="IPR002577">
    <property type="entry name" value="HTH_HxlR"/>
</dbReference>
<name>A0A7Z7LYQ4_9FLAO</name>
<dbReference type="InterPro" id="IPR036390">
    <property type="entry name" value="WH_DNA-bd_sf"/>
</dbReference>
<dbReference type="EMBL" id="UFYD01000001">
    <property type="protein sequence ID" value="STD06734.1"/>
    <property type="molecule type" value="Genomic_DNA"/>
</dbReference>
<evidence type="ECO:0000313" key="4">
    <source>
        <dbReference type="EMBL" id="STD06734.1"/>
    </source>
</evidence>
<evidence type="ECO:0000256" key="2">
    <source>
        <dbReference type="ARBA" id="ARBA00023125"/>
    </source>
</evidence>
<accession>A0A7Z7LYQ4</accession>
<evidence type="ECO:0000313" key="5">
    <source>
        <dbReference type="Proteomes" id="UP000254876"/>
    </source>
</evidence>
<dbReference type="PANTHER" id="PTHR33204">
    <property type="entry name" value="TRANSCRIPTIONAL REGULATOR, MARR FAMILY"/>
    <property type="match status" value="1"/>
</dbReference>
<keyword evidence="2" id="KW-0238">DNA-binding</keyword>
<proteinExistence type="predicted"/>
<evidence type="ECO:0000256" key="1">
    <source>
        <dbReference type="ARBA" id="ARBA00023015"/>
    </source>
</evidence>
<keyword evidence="3" id="KW-0804">Transcription</keyword>
<gene>
    <name evidence="4" type="primary">hxlR_2</name>
    <name evidence="4" type="ORF">NCTC10588_02520</name>
</gene>
<sequence length="134" mass="15597">MPKAIDLPEGKYMGNIKKNGYIREASCDEELRAMRDCLFVIGGKWKLLILRYLANRQHLELNFTKILQDIGGISPKVLTKELKDLEQNQLIYRKQNNDKVPKVYYSLSEYGKTVIPLTETIVQWGLDHRTKITE</sequence>
<protein>
    <submittedName>
        <fullName evidence="4">HTH-type transcriptional activator hxlR</fullName>
    </submittedName>
</protein>
<dbReference type="GO" id="GO:0003677">
    <property type="term" value="F:DNA binding"/>
    <property type="evidence" value="ECO:0007669"/>
    <property type="project" value="UniProtKB-KW"/>
</dbReference>
<dbReference type="SUPFAM" id="SSF46785">
    <property type="entry name" value="Winged helix' DNA-binding domain"/>
    <property type="match status" value="1"/>
</dbReference>
<dbReference type="InterPro" id="IPR036388">
    <property type="entry name" value="WH-like_DNA-bd_sf"/>
</dbReference>
<keyword evidence="1" id="KW-0805">Transcription regulation</keyword>
<comment type="caution">
    <text evidence="4">The sequence shown here is derived from an EMBL/GenBank/DDBJ whole genome shotgun (WGS) entry which is preliminary data.</text>
</comment>
<evidence type="ECO:0000256" key="3">
    <source>
        <dbReference type="ARBA" id="ARBA00023163"/>
    </source>
</evidence>
<dbReference type="AlphaFoldDB" id="A0A7Z7LYQ4"/>
<dbReference type="PROSITE" id="PS51118">
    <property type="entry name" value="HTH_HXLR"/>
    <property type="match status" value="1"/>
</dbReference>
<dbReference type="Proteomes" id="UP000254876">
    <property type="component" value="Unassembled WGS sequence"/>
</dbReference>